<feature type="compositionally biased region" description="Pro residues" evidence="1">
    <location>
        <begin position="58"/>
        <end position="84"/>
    </location>
</feature>
<dbReference type="EMBL" id="VEPZ02001288">
    <property type="protein sequence ID" value="KAE8682297.1"/>
    <property type="molecule type" value="Genomic_DNA"/>
</dbReference>
<accession>A0A6A2YSI6</accession>
<gene>
    <name evidence="2" type="ORF">F3Y22_tig00111272pilonHSYRG00041</name>
</gene>
<dbReference type="AlphaFoldDB" id="A0A6A2YSI6"/>
<protein>
    <submittedName>
        <fullName evidence="2">Low affinity potassium transport system protein kup isoform 1</fullName>
    </submittedName>
</protein>
<reference evidence="2" key="1">
    <citation type="submission" date="2019-09" db="EMBL/GenBank/DDBJ databases">
        <title>Draft genome information of white flower Hibiscus syriacus.</title>
        <authorList>
            <person name="Kim Y.-M."/>
        </authorList>
    </citation>
    <scope>NUCLEOTIDE SEQUENCE [LARGE SCALE GENOMIC DNA]</scope>
    <source>
        <strain evidence="2">YM2019G1</strain>
    </source>
</reference>
<proteinExistence type="predicted"/>
<feature type="compositionally biased region" description="Low complexity" evidence="1">
    <location>
        <begin position="19"/>
        <end position="34"/>
    </location>
</feature>
<feature type="region of interest" description="Disordered" evidence="1">
    <location>
        <begin position="1"/>
        <end position="90"/>
    </location>
</feature>
<evidence type="ECO:0000313" key="3">
    <source>
        <dbReference type="Proteomes" id="UP000436088"/>
    </source>
</evidence>
<evidence type="ECO:0000256" key="1">
    <source>
        <dbReference type="SAM" id="MobiDB-lite"/>
    </source>
</evidence>
<organism evidence="2 3">
    <name type="scientific">Hibiscus syriacus</name>
    <name type="common">Rose of Sharon</name>
    <dbReference type="NCBI Taxonomy" id="106335"/>
    <lineage>
        <taxon>Eukaryota</taxon>
        <taxon>Viridiplantae</taxon>
        <taxon>Streptophyta</taxon>
        <taxon>Embryophyta</taxon>
        <taxon>Tracheophyta</taxon>
        <taxon>Spermatophyta</taxon>
        <taxon>Magnoliopsida</taxon>
        <taxon>eudicotyledons</taxon>
        <taxon>Gunneridae</taxon>
        <taxon>Pentapetalae</taxon>
        <taxon>rosids</taxon>
        <taxon>malvids</taxon>
        <taxon>Malvales</taxon>
        <taxon>Malvaceae</taxon>
        <taxon>Malvoideae</taxon>
        <taxon>Hibiscus</taxon>
    </lineage>
</organism>
<evidence type="ECO:0000313" key="2">
    <source>
        <dbReference type="EMBL" id="KAE8682297.1"/>
    </source>
</evidence>
<sequence length="113" mass="11814">MSITTSITCLKIPNPCSPPSSSLPSSSTSCRLSPSPKPYVVTIRSSQTEGPLRRPVAPLKPVPPSSPPPPQPAPPPPSSPPPPSVSAVGEQNVITLEFQRQTASTLQEEVRGI</sequence>
<name>A0A6A2YSI6_HIBSY</name>
<keyword evidence="3" id="KW-1185">Reference proteome</keyword>
<dbReference type="Proteomes" id="UP000436088">
    <property type="component" value="Unassembled WGS sequence"/>
</dbReference>
<comment type="caution">
    <text evidence="2">The sequence shown here is derived from an EMBL/GenBank/DDBJ whole genome shotgun (WGS) entry which is preliminary data.</text>
</comment>